<protein>
    <recommendedName>
        <fullName evidence="3">ABM domain-containing protein</fullName>
    </recommendedName>
</protein>
<gene>
    <name evidence="1" type="ORF">C900_02895</name>
</gene>
<dbReference type="EMBL" id="AMZN01000043">
    <property type="protein sequence ID" value="ELR71280.1"/>
    <property type="molecule type" value="Genomic_DNA"/>
</dbReference>
<dbReference type="Proteomes" id="UP000011135">
    <property type="component" value="Unassembled WGS sequence"/>
</dbReference>
<evidence type="ECO:0000313" key="1">
    <source>
        <dbReference type="EMBL" id="ELR71280.1"/>
    </source>
</evidence>
<name>L8JR04_9BACT</name>
<keyword evidence="2" id="KW-1185">Reference proteome</keyword>
<comment type="caution">
    <text evidence="1">The sequence shown here is derived from an EMBL/GenBank/DDBJ whole genome shotgun (WGS) entry which is preliminary data.</text>
</comment>
<organism evidence="1 2">
    <name type="scientific">Fulvivirga imtechensis AK7</name>
    <dbReference type="NCBI Taxonomy" id="1237149"/>
    <lineage>
        <taxon>Bacteria</taxon>
        <taxon>Pseudomonadati</taxon>
        <taxon>Bacteroidota</taxon>
        <taxon>Cytophagia</taxon>
        <taxon>Cytophagales</taxon>
        <taxon>Fulvivirgaceae</taxon>
        <taxon>Fulvivirga</taxon>
    </lineage>
</organism>
<dbReference type="RefSeq" id="WP_009580218.1">
    <property type="nucleotide sequence ID" value="NZ_AMZN01000043.1"/>
</dbReference>
<proteinExistence type="predicted"/>
<dbReference type="OrthoDB" id="7595390at2"/>
<dbReference type="SUPFAM" id="SSF54909">
    <property type="entry name" value="Dimeric alpha+beta barrel"/>
    <property type="match status" value="1"/>
</dbReference>
<sequence>MGKIVVVAYRAKEGKEQALKEVIKDHIPVLAKEDLITDREPIVMQAADGSVIEVFEWKSAEAIEQAHGNPAVQKLWERFYEVCEFEKPVNIDEFHELFSEFEAIN</sequence>
<dbReference type="Gene3D" id="3.30.70.100">
    <property type="match status" value="1"/>
</dbReference>
<dbReference type="AlphaFoldDB" id="L8JR04"/>
<evidence type="ECO:0008006" key="3">
    <source>
        <dbReference type="Google" id="ProtNLM"/>
    </source>
</evidence>
<accession>L8JR04</accession>
<reference evidence="1 2" key="1">
    <citation type="submission" date="2012-12" db="EMBL/GenBank/DDBJ databases">
        <title>Genome assembly of Fulvivirga imtechensis AK7.</title>
        <authorList>
            <person name="Nupur N."/>
            <person name="Khatri I."/>
            <person name="Kumar R."/>
            <person name="Subramanian S."/>
            <person name="Pinnaka A."/>
        </authorList>
    </citation>
    <scope>NUCLEOTIDE SEQUENCE [LARGE SCALE GENOMIC DNA]</scope>
    <source>
        <strain evidence="1 2">AK7</strain>
    </source>
</reference>
<evidence type="ECO:0000313" key="2">
    <source>
        <dbReference type="Proteomes" id="UP000011135"/>
    </source>
</evidence>
<dbReference type="InterPro" id="IPR011008">
    <property type="entry name" value="Dimeric_a/b-barrel"/>
</dbReference>